<dbReference type="RefSeq" id="WP_267141368.1">
    <property type="nucleotide sequence ID" value="NZ_JAODIL010000056.1"/>
</dbReference>
<keyword evidence="2" id="KW-0560">Oxidoreductase</keyword>
<dbReference type="CDD" id="cd05374">
    <property type="entry name" value="17beta-HSD-like_SDR_c"/>
    <property type="match status" value="1"/>
</dbReference>
<dbReference type="Gene3D" id="3.40.50.720">
    <property type="entry name" value="NAD(P)-binding Rossmann-like Domain"/>
    <property type="match status" value="1"/>
</dbReference>
<dbReference type="PRINTS" id="PR00080">
    <property type="entry name" value="SDRFAMILY"/>
</dbReference>
<sequence>MSRTWFITGTSSGFGREMTETLLARGDRVAATLRNPAQLDGLQQRYGKRLWVAALDVTDTAAVHAVIKRAFNELGRIDVIVSNAGYGLGGAAEELSDEQIVQQINTNVIGSIQVTRAVLPHLRRQGGGRILQISSMGGQIVFPGLSLYHTTKWAIEGFIEAVREEVRGFNIEFTLIEPGTANTGFRDRGLVMAEAMAEYDGTPGHLLHQPFPWIGDAKKMVREMIASVDRSPAPHRLALGSDAYNLIKAALEQRLADLEADKAITLSTDLDQV</sequence>
<dbReference type="PANTHER" id="PTHR43976:SF16">
    <property type="entry name" value="SHORT-CHAIN DEHYDROGENASE_REDUCTASE FAMILY PROTEIN"/>
    <property type="match status" value="1"/>
</dbReference>
<proteinExistence type="inferred from homology"/>
<dbReference type="AlphaFoldDB" id="A0A9J6PS20"/>
<evidence type="ECO:0000256" key="4">
    <source>
        <dbReference type="SAM" id="Coils"/>
    </source>
</evidence>
<organism evidence="5 6">
    <name type="scientific">Winslowiella arboricola</name>
    <dbReference type="NCBI Taxonomy" id="2978220"/>
    <lineage>
        <taxon>Bacteria</taxon>
        <taxon>Pseudomonadati</taxon>
        <taxon>Pseudomonadota</taxon>
        <taxon>Gammaproteobacteria</taxon>
        <taxon>Enterobacterales</taxon>
        <taxon>Erwiniaceae</taxon>
        <taxon>Winslowiella</taxon>
    </lineage>
</organism>
<evidence type="ECO:0000256" key="1">
    <source>
        <dbReference type="ARBA" id="ARBA00006484"/>
    </source>
</evidence>
<protein>
    <submittedName>
        <fullName evidence="5">SDR family oxidoreductase</fullName>
    </submittedName>
</protein>
<dbReference type="GO" id="GO:0016491">
    <property type="term" value="F:oxidoreductase activity"/>
    <property type="evidence" value="ECO:0007669"/>
    <property type="project" value="UniProtKB-KW"/>
</dbReference>
<reference evidence="5" key="1">
    <citation type="submission" date="2022-09" db="EMBL/GenBank/DDBJ databases">
        <title>Winslowiella arboricola sp. nov., isolated from bleeding cankers on broadleaf hosts.</title>
        <authorList>
            <person name="Brady C."/>
            <person name="Kaur S."/>
            <person name="Crampton B."/>
            <person name="Maddock D."/>
            <person name="Arnold D."/>
            <person name="Denman S."/>
        </authorList>
    </citation>
    <scope>NUCLEOTIDE SEQUENCE</scope>
    <source>
        <strain evidence="5">BAC 15a-03b</strain>
    </source>
</reference>
<dbReference type="EMBL" id="JAODIM010000041">
    <property type="protein sequence ID" value="MCU5778376.1"/>
    <property type="molecule type" value="Genomic_DNA"/>
</dbReference>
<dbReference type="Pfam" id="PF00106">
    <property type="entry name" value="adh_short"/>
    <property type="match status" value="1"/>
</dbReference>
<comment type="similarity">
    <text evidence="1 3">Belongs to the short-chain dehydrogenases/reductases (SDR) family.</text>
</comment>
<dbReference type="SUPFAM" id="SSF51735">
    <property type="entry name" value="NAD(P)-binding Rossmann-fold domains"/>
    <property type="match status" value="1"/>
</dbReference>
<name>A0A9J6PS20_9GAMM</name>
<feature type="coiled-coil region" evidence="4">
    <location>
        <begin position="241"/>
        <end position="268"/>
    </location>
</feature>
<keyword evidence="6" id="KW-1185">Reference proteome</keyword>
<comment type="caution">
    <text evidence="5">The sequence shown here is derived from an EMBL/GenBank/DDBJ whole genome shotgun (WGS) entry which is preliminary data.</text>
</comment>
<gene>
    <name evidence="5" type="ORF">N5923_12835</name>
</gene>
<accession>A0A9J6PS20</accession>
<evidence type="ECO:0000313" key="5">
    <source>
        <dbReference type="EMBL" id="MCU5778376.1"/>
    </source>
</evidence>
<dbReference type="InterPro" id="IPR051911">
    <property type="entry name" value="SDR_oxidoreductase"/>
</dbReference>
<keyword evidence="4" id="KW-0175">Coiled coil</keyword>
<dbReference type="PANTHER" id="PTHR43976">
    <property type="entry name" value="SHORT CHAIN DEHYDROGENASE"/>
    <property type="match status" value="1"/>
</dbReference>
<evidence type="ECO:0000313" key="6">
    <source>
        <dbReference type="Proteomes" id="UP001064262"/>
    </source>
</evidence>
<dbReference type="InterPro" id="IPR002347">
    <property type="entry name" value="SDR_fam"/>
</dbReference>
<dbReference type="PRINTS" id="PR00081">
    <property type="entry name" value="GDHRDH"/>
</dbReference>
<dbReference type="NCBIfam" id="NF005065">
    <property type="entry name" value="PRK06482.1"/>
    <property type="match status" value="1"/>
</dbReference>
<dbReference type="Proteomes" id="UP001064262">
    <property type="component" value="Unassembled WGS sequence"/>
</dbReference>
<dbReference type="InterPro" id="IPR036291">
    <property type="entry name" value="NAD(P)-bd_dom_sf"/>
</dbReference>
<evidence type="ECO:0000256" key="3">
    <source>
        <dbReference type="RuleBase" id="RU000363"/>
    </source>
</evidence>
<evidence type="ECO:0000256" key="2">
    <source>
        <dbReference type="ARBA" id="ARBA00023002"/>
    </source>
</evidence>